<feature type="region of interest" description="Disordered" evidence="1">
    <location>
        <begin position="243"/>
        <end position="275"/>
    </location>
</feature>
<evidence type="ECO:0000256" key="3">
    <source>
        <dbReference type="SAM" id="SignalP"/>
    </source>
</evidence>
<feature type="region of interest" description="Disordered" evidence="1">
    <location>
        <begin position="302"/>
        <end position="349"/>
    </location>
</feature>
<dbReference type="Proteomes" id="UP000178912">
    <property type="component" value="Unassembled WGS sequence"/>
</dbReference>
<evidence type="ECO:0000256" key="2">
    <source>
        <dbReference type="SAM" id="Phobius"/>
    </source>
</evidence>
<keyword evidence="2" id="KW-1133">Transmembrane helix</keyword>
<dbReference type="CDD" id="cd12087">
    <property type="entry name" value="TM_EGFR-like"/>
    <property type="match status" value="1"/>
</dbReference>
<dbReference type="OrthoDB" id="4779287at2759"/>
<evidence type="ECO:0000313" key="5">
    <source>
        <dbReference type="Proteomes" id="UP000178912"/>
    </source>
</evidence>
<evidence type="ECO:0008006" key="6">
    <source>
        <dbReference type="Google" id="ProtNLM"/>
    </source>
</evidence>
<feature type="region of interest" description="Disordered" evidence="1">
    <location>
        <begin position="176"/>
        <end position="211"/>
    </location>
</feature>
<feature type="compositionally biased region" description="Low complexity" evidence="1">
    <location>
        <begin position="189"/>
        <end position="211"/>
    </location>
</feature>
<reference evidence="5" key="1">
    <citation type="submission" date="2016-03" db="EMBL/GenBank/DDBJ databases">
        <authorList>
            <person name="Guldener U."/>
        </authorList>
    </citation>
    <scope>NUCLEOTIDE SEQUENCE [LARGE SCALE GENOMIC DNA]</scope>
    <source>
        <strain evidence="5">04CH-RAC-A.6.1</strain>
    </source>
</reference>
<proteinExistence type="predicted"/>
<name>A0A1E1KXY7_9HELO</name>
<evidence type="ECO:0000313" key="4">
    <source>
        <dbReference type="EMBL" id="CZT03093.1"/>
    </source>
</evidence>
<feature type="chain" id="PRO_5009446600" description="Mid2 domain-containing protein" evidence="3">
    <location>
        <begin position="23"/>
        <end position="349"/>
    </location>
</feature>
<gene>
    <name evidence="4" type="ORF">RAG0_09961</name>
</gene>
<evidence type="ECO:0000256" key="1">
    <source>
        <dbReference type="SAM" id="MobiDB-lite"/>
    </source>
</evidence>
<keyword evidence="2" id="KW-0812">Transmembrane</keyword>
<keyword evidence="2" id="KW-0472">Membrane</keyword>
<dbReference type="AlphaFoldDB" id="A0A1E1KXY7"/>
<organism evidence="4 5">
    <name type="scientific">Rhynchosporium agropyri</name>
    <dbReference type="NCBI Taxonomy" id="914238"/>
    <lineage>
        <taxon>Eukaryota</taxon>
        <taxon>Fungi</taxon>
        <taxon>Dikarya</taxon>
        <taxon>Ascomycota</taxon>
        <taxon>Pezizomycotina</taxon>
        <taxon>Leotiomycetes</taxon>
        <taxon>Helotiales</taxon>
        <taxon>Ploettnerulaceae</taxon>
        <taxon>Rhynchosporium</taxon>
    </lineage>
</organism>
<sequence length="349" mass="36358">MVSTYLLLSTLSISQAIAFVDGLQNRAIYQGSWALAIPGTSCPEDVSVTCKGSLPTTGCCVVGDTCFGAGAHYCCPSKDDCRTNVSDFPACFNSTWSLYQAHDTDYYFCCPQGQYGVLPIGNYGGICQYNDVPVAASKIATLVDQVGTSSISRPTRTATMTSTRSDGATVIVTQILEGTATKPPGTNPTSSASSSKDNQNQNSSDTSPSNKGISAGAIAGIVIGSLGVLALFLVAFMLYRRNSKKTKTEQASRGPNGGATDAYASGMPQGNAPNYTAIPQQNHDINYPIPVTEIKSPLISAASPAPGGYSQSPPHGAELQSPASGNTGPYGAPTQPQWEGRAELFSYRG</sequence>
<accession>A0A1E1KXY7</accession>
<dbReference type="EMBL" id="FJUX01000059">
    <property type="protein sequence ID" value="CZT03093.1"/>
    <property type="molecule type" value="Genomic_DNA"/>
</dbReference>
<feature type="transmembrane region" description="Helical" evidence="2">
    <location>
        <begin position="213"/>
        <end position="239"/>
    </location>
</feature>
<feature type="signal peptide" evidence="3">
    <location>
        <begin position="1"/>
        <end position="22"/>
    </location>
</feature>
<keyword evidence="5" id="KW-1185">Reference proteome</keyword>
<protein>
    <recommendedName>
        <fullName evidence="6">Mid2 domain-containing protein</fullName>
    </recommendedName>
</protein>
<keyword evidence="3" id="KW-0732">Signal</keyword>